<dbReference type="Pfam" id="PF01841">
    <property type="entry name" value="Transglut_core"/>
    <property type="match status" value="1"/>
</dbReference>
<dbReference type="InterPro" id="IPR036238">
    <property type="entry name" value="Transglutaminase_C_sf"/>
</dbReference>
<protein>
    <submittedName>
        <fullName evidence="3">Protein-glutamine gamma-glutamyltransferase 4</fullName>
    </submittedName>
</protein>
<dbReference type="InterPro" id="IPR002931">
    <property type="entry name" value="Transglutaminase-like"/>
</dbReference>
<sequence>VGSPPPVRTASIPFIQYEISIYCVPCHDLPAQPWTGTLLSLTGLNPSIARHTLVELDPRTPSDHHDWQASLHDESGKEVTVAVTSTPNAIVGHYQLHVKTGSHILKSEENILYLLFNPWCKGTTNLRSAGEWQVPLAKPVLTSSCDYTGTFIQMALEATSAIASTGFSPEGCAITSVDVWFASEDTVFMPDEEERKEYILNNTGGHYVGVARSIKYRPWNFGQFEKNVLDCCISLLSETSLKPTDRRDPVLVCRAMCAMVGGNQPREERQLAKGCTVVVEPALLTQPPECRRALQCSLLMPSQPPPQALQNAKMSVEKGKGVLLGNWSGDYQGGTAPYRWTGSAPILQQYYNTKQAVCFGQCWVFTGVLTTVLRALGIPARSVTAFNSAHDTEKNLTVDTYVNEKGEKLTNMSYDSVWNFHVWTDAWMKQPDLPKGYNGWQVVDGTPQERSQGVFCCGPSPLAAIRKGDIFIVYDTRFVFSEVNGDRLIWLVKTVNGPEELHLISMETASIGKNISTKAVGQDKRRDITYEYKYPEVLAMQMGSFCHSGGWDIWPLEEHLKEAPLVSLSGSPEERQVMDHAFLLLSSEREHRRPIKENFLHMSAQSEDVLLGNPVNFTVLLERKTAALQNVSISGSFELQLYTGKRVGKLCTLKKTSQIQGQVSEVTLTLDSKTYINSLAIFDDEPVIRGFFIAEIVESKEIMASEVFLSFQYPEFSIEVSFLQAIKGSSCLEVGHGVGWDP</sequence>
<dbReference type="InterPro" id="IPR036985">
    <property type="entry name" value="Transglutaminase-like_sf"/>
</dbReference>
<evidence type="ECO:0000259" key="2">
    <source>
        <dbReference type="SMART" id="SM00460"/>
    </source>
</evidence>
<dbReference type="InterPro" id="IPR014756">
    <property type="entry name" value="Ig_E-set"/>
</dbReference>
<comment type="caution">
    <text evidence="3">The sequence shown here is derived from an EMBL/GenBank/DDBJ whole genome shotgun (WGS) entry which is preliminary data.</text>
</comment>
<feature type="domain" description="Transglutaminase-like" evidence="2">
    <location>
        <begin position="354"/>
        <end position="447"/>
    </location>
</feature>
<dbReference type="InterPro" id="IPR023608">
    <property type="entry name" value="Transglutaminase_animal"/>
</dbReference>
<dbReference type="EMBL" id="JASSZA010000016">
    <property type="protein sequence ID" value="KAK2090986.1"/>
    <property type="molecule type" value="Genomic_DNA"/>
</dbReference>
<keyword evidence="4" id="KW-1185">Reference proteome</keyword>
<organism evidence="3 4">
    <name type="scientific">Saguinus oedipus</name>
    <name type="common">Cotton-top tamarin</name>
    <name type="synonym">Oedipomidas oedipus</name>
    <dbReference type="NCBI Taxonomy" id="9490"/>
    <lineage>
        <taxon>Eukaryota</taxon>
        <taxon>Metazoa</taxon>
        <taxon>Chordata</taxon>
        <taxon>Craniata</taxon>
        <taxon>Vertebrata</taxon>
        <taxon>Euteleostomi</taxon>
        <taxon>Mammalia</taxon>
        <taxon>Eutheria</taxon>
        <taxon>Euarchontoglires</taxon>
        <taxon>Primates</taxon>
        <taxon>Haplorrhini</taxon>
        <taxon>Platyrrhini</taxon>
        <taxon>Cebidae</taxon>
        <taxon>Callitrichinae</taxon>
        <taxon>Saguinus</taxon>
    </lineage>
</organism>
<dbReference type="SMART" id="SM00460">
    <property type="entry name" value="TGc"/>
    <property type="match status" value="1"/>
</dbReference>
<proteinExistence type="inferred from homology"/>
<dbReference type="InterPro" id="IPR050779">
    <property type="entry name" value="Transglutaminase"/>
</dbReference>
<dbReference type="Pfam" id="PF00868">
    <property type="entry name" value="Transglut_N"/>
    <property type="match status" value="1"/>
</dbReference>
<gene>
    <name evidence="3" type="primary">TGM4</name>
    <name evidence="3" type="ORF">P7K49_030270</name>
</gene>
<name>A0ABQ9U1U2_SAGOE</name>
<dbReference type="InterPro" id="IPR001102">
    <property type="entry name" value="Transglutaminase_N"/>
</dbReference>
<dbReference type="PIRSF" id="PIRSF000459">
    <property type="entry name" value="TGM_EBP42"/>
    <property type="match status" value="1"/>
</dbReference>
<comment type="similarity">
    <text evidence="1">Belongs to the transglutaminase superfamily. Transglutaminase family.</text>
</comment>
<feature type="non-terminal residue" evidence="3">
    <location>
        <position position="1"/>
    </location>
</feature>
<dbReference type="Proteomes" id="UP001266305">
    <property type="component" value="Unassembled WGS sequence"/>
</dbReference>
<dbReference type="SUPFAM" id="SSF54001">
    <property type="entry name" value="Cysteine proteinases"/>
    <property type="match status" value="2"/>
</dbReference>
<dbReference type="SUPFAM" id="SSF81296">
    <property type="entry name" value="E set domains"/>
    <property type="match status" value="1"/>
</dbReference>
<evidence type="ECO:0000313" key="4">
    <source>
        <dbReference type="Proteomes" id="UP001266305"/>
    </source>
</evidence>
<dbReference type="InterPro" id="IPR013783">
    <property type="entry name" value="Ig-like_fold"/>
</dbReference>
<dbReference type="PANTHER" id="PTHR11590:SF70">
    <property type="entry name" value="PROTEIN-GLUTAMINE GAMMA-GLUTAMYLTRANSFERASE 4"/>
    <property type="match status" value="1"/>
</dbReference>
<dbReference type="SUPFAM" id="SSF49309">
    <property type="entry name" value="Transglutaminase, two C-terminal domains"/>
    <property type="match status" value="1"/>
</dbReference>
<evidence type="ECO:0000256" key="1">
    <source>
        <dbReference type="ARBA" id="ARBA00005968"/>
    </source>
</evidence>
<evidence type="ECO:0000313" key="3">
    <source>
        <dbReference type="EMBL" id="KAK2090986.1"/>
    </source>
</evidence>
<reference evidence="3 4" key="1">
    <citation type="submission" date="2023-05" db="EMBL/GenBank/DDBJ databases">
        <title>B98-5 Cell Line De Novo Hybrid Assembly: An Optical Mapping Approach.</title>
        <authorList>
            <person name="Kananen K."/>
            <person name="Auerbach J.A."/>
            <person name="Kautto E."/>
            <person name="Blachly J.S."/>
        </authorList>
    </citation>
    <scope>NUCLEOTIDE SEQUENCE [LARGE SCALE GENOMIC DNA]</scope>
    <source>
        <strain evidence="3">B95-8</strain>
        <tissue evidence="3">Cell line</tissue>
    </source>
</reference>
<dbReference type="InterPro" id="IPR038765">
    <property type="entry name" value="Papain-like_cys_pep_sf"/>
</dbReference>
<dbReference type="Gene3D" id="2.60.40.10">
    <property type="entry name" value="Immunoglobulins"/>
    <property type="match status" value="2"/>
</dbReference>
<dbReference type="Gene3D" id="3.90.260.10">
    <property type="entry name" value="Transglutaminase-like"/>
    <property type="match status" value="1"/>
</dbReference>
<dbReference type="PANTHER" id="PTHR11590">
    <property type="entry name" value="PROTEIN-GLUTAMINE GAMMA-GLUTAMYLTRANSFERASE"/>
    <property type="match status" value="1"/>
</dbReference>
<accession>A0ABQ9U1U2</accession>